<dbReference type="GO" id="GO:0005886">
    <property type="term" value="C:plasma membrane"/>
    <property type="evidence" value="ECO:0007669"/>
    <property type="project" value="TreeGrafter"/>
</dbReference>
<comment type="subcellular location">
    <subcellularLocation>
        <location evidence="1">Membrane</location>
        <topology evidence="1">Multi-pass membrane protein</topology>
    </subcellularLocation>
</comment>
<proteinExistence type="inferred from homology"/>
<dbReference type="EMBL" id="JAAQYP010000056">
    <property type="protein sequence ID" value="NNA98406.1"/>
    <property type="molecule type" value="Genomic_DNA"/>
</dbReference>
<dbReference type="PANTHER" id="PTHR38459:SF1">
    <property type="entry name" value="PROPHAGE BACTOPRENOL-LINKED GLUCOSE TRANSLOCASE HOMOLOG"/>
    <property type="match status" value="1"/>
</dbReference>
<evidence type="ECO:0000256" key="2">
    <source>
        <dbReference type="ARBA" id="ARBA00022448"/>
    </source>
</evidence>
<dbReference type="OrthoDB" id="5616234at2"/>
<dbReference type="AlphaFoldDB" id="A0A7Y1MU31"/>
<sequence>MSRLWTGFSSYTVIGIANTVIHWQVFFVLRAALDLSQALSNLLAFCVAATFSFFVNATFTFGVAASVGRYLVFMLCLGSLSLAVGWMGDSWRLPGLVTVVVFSLSSLVCGFLLAKYLVFRRPEP</sequence>
<dbReference type="PANTHER" id="PTHR38459">
    <property type="entry name" value="PROPHAGE BACTOPRENOL-LINKED GLUCOSE TRANSLOCASE HOMOLOG"/>
    <property type="match status" value="1"/>
</dbReference>
<reference evidence="11 12" key="2">
    <citation type="journal article" date="2020" name="Front. Microbiol.">
        <title>Genetic Organization of the aprX-lipA2 Operon Affects the Proteolytic Potential of Pseudomonas Species in Milk.</title>
        <authorList>
            <person name="Maier C."/>
            <person name="Huptas C."/>
            <person name="von Neubeck M."/>
            <person name="Scherer S."/>
            <person name="Wenning M."/>
            <person name="Lucking G."/>
        </authorList>
    </citation>
    <scope>NUCLEOTIDE SEQUENCE [LARGE SCALE GENOMIC DNA]</scope>
    <source>
        <strain evidence="11 12">G4779</strain>
    </source>
</reference>
<feature type="domain" description="GtrA/DPMS transmembrane" evidence="9">
    <location>
        <begin position="11"/>
        <end position="119"/>
    </location>
</feature>
<evidence type="ECO:0000313" key="10">
    <source>
        <dbReference type="EMBL" id="MCF5106976.1"/>
    </source>
</evidence>
<dbReference type="Proteomes" id="UP000814003">
    <property type="component" value="Unassembled WGS sequence"/>
</dbReference>
<name>A0A7Y1MU31_9PSED</name>
<comment type="function">
    <text evidence="6 7">Involved in O antigen modification. Involved in the translocation of bactoprenol-linked glucose across the cytoplasmic membrane.</text>
</comment>
<feature type="transmembrane region" description="Helical" evidence="8">
    <location>
        <begin position="70"/>
        <end position="87"/>
    </location>
</feature>
<evidence type="ECO:0000313" key="13">
    <source>
        <dbReference type="Proteomes" id="UP000814003"/>
    </source>
</evidence>
<dbReference type="GeneID" id="70103872"/>
<evidence type="ECO:0000256" key="4">
    <source>
        <dbReference type="ARBA" id="ARBA00022989"/>
    </source>
</evidence>
<keyword evidence="13" id="KW-1185">Reference proteome</keyword>
<evidence type="ECO:0000259" key="9">
    <source>
        <dbReference type="Pfam" id="PF04138"/>
    </source>
</evidence>
<evidence type="ECO:0000256" key="3">
    <source>
        <dbReference type="ARBA" id="ARBA00022692"/>
    </source>
</evidence>
<feature type="transmembrane region" description="Helical" evidence="8">
    <location>
        <begin position="12"/>
        <end position="33"/>
    </location>
</feature>
<organism evidence="11 12">
    <name type="scientific">Pseudomonas gessardii</name>
    <dbReference type="NCBI Taxonomy" id="78544"/>
    <lineage>
        <taxon>Bacteria</taxon>
        <taxon>Pseudomonadati</taxon>
        <taxon>Pseudomonadota</taxon>
        <taxon>Gammaproteobacteria</taxon>
        <taxon>Pseudomonadales</taxon>
        <taxon>Pseudomonadaceae</taxon>
        <taxon>Pseudomonas</taxon>
    </lineage>
</organism>
<protein>
    <recommendedName>
        <fullName evidence="7">Bactoprenol-linked glucose translocase</fullName>
    </recommendedName>
</protein>
<accession>A0A7Y1MU31</accession>
<evidence type="ECO:0000256" key="5">
    <source>
        <dbReference type="ARBA" id="ARBA00023136"/>
    </source>
</evidence>
<evidence type="ECO:0000313" key="12">
    <source>
        <dbReference type="Proteomes" id="UP000542111"/>
    </source>
</evidence>
<evidence type="ECO:0000256" key="8">
    <source>
        <dbReference type="SAM" id="Phobius"/>
    </source>
</evidence>
<keyword evidence="3 8" id="KW-0812">Transmembrane</keyword>
<evidence type="ECO:0000313" key="11">
    <source>
        <dbReference type="EMBL" id="NNA98406.1"/>
    </source>
</evidence>
<dbReference type="GO" id="GO:0000271">
    <property type="term" value="P:polysaccharide biosynthetic process"/>
    <property type="evidence" value="ECO:0007669"/>
    <property type="project" value="InterPro"/>
</dbReference>
<feature type="transmembrane region" description="Helical" evidence="8">
    <location>
        <begin position="39"/>
        <end position="63"/>
    </location>
</feature>
<dbReference type="EMBL" id="WKED01000011">
    <property type="protein sequence ID" value="MCF5106976.1"/>
    <property type="molecule type" value="Genomic_DNA"/>
</dbReference>
<reference evidence="10 13" key="1">
    <citation type="submission" date="2019-11" db="EMBL/GenBank/DDBJ databases">
        <title>Epiphytic Pseudomonas syringae from cherry orchards.</title>
        <authorList>
            <person name="Hulin M.T."/>
        </authorList>
    </citation>
    <scope>NUCLEOTIDE SEQUENCE [LARGE SCALE GENOMIC DNA]</scope>
    <source>
        <strain evidence="10 13">PA-6-5B</strain>
    </source>
</reference>
<keyword evidence="2 7" id="KW-0813">Transport</keyword>
<dbReference type="InterPro" id="IPR007267">
    <property type="entry name" value="GtrA_DPMS_TM"/>
</dbReference>
<dbReference type="Pfam" id="PF04138">
    <property type="entry name" value="GtrA_DPMS_TM"/>
    <property type="match status" value="1"/>
</dbReference>
<dbReference type="RefSeq" id="WP_076962399.1">
    <property type="nucleotide sequence ID" value="NZ_CBCRYT010000011.1"/>
</dbReference>
<evidence type="ECO:0000256" key="7">
    <source>
        <dbReference type="PIRNR" id="PIRNR006298"/>
    </source>
</evidence>
<comment type="caution">
    <text evidence="11">The sequence shown here is derived from an EMBL/GenBank/DDBJ whole genome shotgun (WGS) entry which is preliminary data.</text>
</comment>
<evidence type="ECO:0000256" key="6">
    <source>
        <dbReference type="ARBA" id="ARBA00025595"/>
    </source>
</evidence>
<dbReference type="Proteomes" id="UP000542111">
    <property type="component" value="Unassembled WGS sequence"/>
</dbReference>
<feature type="transmembrane region" description="Helical" evidence="8">
    <location>
        <begin position="93"/>
        <end position="118"/>
    </location>
</feature>
<keyword evidence="5 8" id="KW-0472">Membrane</keyword>
<dbReference type="InterPro" id="IPR016480">
    <property type="entry name" value="Glc_translocase_bactprenl-link"/>
</dbReference>
<dbReference type="PIRSF" id="PIRSF006298">
    <property type="entry name" value="GtrA_prd"/>
    <property type="match status" value="1"/>
</dbReference>
<keyword evidence="4 8" id="KW-1133">Transmembrane helix</keyword>
<dbReference type="InterPro" id="IPR051401">
    <property type="entry name" value="GtrA_CellWall_Glycosyl"/>
</dbReference>
<comment type="similarity">
    <text evidence="7">Belongs to the gtrA family.</text>
</comment>
<gene>
    <name evidence="10" type="ORF">GIW56_09015</name>
    <name evidence="11" type="ORF">HBO33_24900</name>
</gene>
<evidence type="ECO:0000256" key="1">
    <source>
        <dbReference type="ARBA" id="ARBA00004141"/>
    </source>
</evidence>